<keyword evidence="4" id="KW-0274">FAD</keyword>
<dbReference type="PROSITE" id="PS51387">
    <property type="entry name" value="FAD_PCMH"/>
    <property type="match status" value="1"/>
</dbReference>
<evidence type="ECO:0000256" key="2">
    <source>
        <dbReference type="ARBA" id="ARBA00005466"/>
    </source>
</evidence>
<dbReference type="Gene3D" id="3.30.465.10">
    <property type="match status" value="1"/>
</dbReference>
<feature type="domain" description="FAD-binding PCMH-type" evidence="6">
    <location>
        <begin position="25"/>
        <end position="205"/>
    </location>
</feature>
<dbReference type="GO" id="GO:0016491">
    <property type="term" value="F:oxidoreductase activity"/>
    <property type="evidence" value="ECO:0007669"/>
    <property type="project" value="UniProtKB-KW"/>
</dbReference>
<comment type="similarity">
    <text evidence="2">Belongs to the oxygen-dependent FAD-linked oxidoreductase family.</text>
</comment>
<sequence length="502" mass="53877">MAEALILGPADPAYADTVRALNRRFTGKPDEVHRVHDTGQVVAAVARAVHTGRRIAVRGGGHCYEGFVADPEVSLLLDLSGLASVEWDEARGAFAIGAGATLGAVYRTLFKNWGVTVPGGSCHSVGVGGHFTGGGYGVLSRRHGLTVDHLHAVEVVVVGADGAVRAVVATADPADPHHDLWWAHTGGGGGTFGVVTRFWLRSGGTSPDKALPAPPAEVWLHAVTWPWASLDRDGFDLLLDNFGRWHERHAASDDPYAGLAAALLVPTRAAAGISLRTTMDATAPDAEQLLRAFVAEVGAGVTPAGPMTRDSGKAAALPDAAAPRRLRWQWANQLAAGSDLGLRAKYKSAFLRRGFTPTQRAAIRASLEYAHPDAQLQLDSFGGAINDVAPDATAYPHRDSVLKAQWQVYWADPADDDRHLDWIRSSYREVFADRGGVPVADAQLDGCYVNYPDADLSDPDWNSSTTPWTELYFGANYARLQQVKARWDPTDTFRHAQSVRLP</sequence>
<dbReference type="InterPro" id="IPR050416">
    <property type="entry name" value="FAD-linked_Oxidoreductase"/>
</dbReference>
<dbReference type="PANTHER" id="PTHR42973">
    <property type="entry name" value="BINDING OXIDOREDUCTASE, PUTATIVE (AFU_ORTHOLOGUE AFUA_1G17690)-RELATED"/>
    <property type="match status" value="1"/>
</dbReference>
<evidence type="ECO:0000256" key="5">
    <source>
        <dbReference type="ARBA" id="ARBA00023002"/>
    </source>
</evidence>
<evidence type="ECO:0000313" key="7">
    <source>
        <dbReference type="EMBL" id="GIF91160.1"/>
    </source>
</evidence>
<keyword evidence="3" id="KW-0285">Flavoprotein</keyword>
<organism evidence="7 8">
    <name type="scientific">Catellatospora chokoriensis</name>
    <dbReference type="NCBI Taxonomy" id="310353"/>
    <lineage>
        <taxon>Bacteria</taxon>
        <taxon>Bacillati</taxon>
        <taxon>Actinomycetota</taxon>
        <taxon>Actinomycetes</taxon>
        <taxon>Micromonosporales</taxon>
        <taxon>Micromonosporaceae</taxon>
        <taxon>Catellatospora</taxon>
    </lineage>
</organism>
<comment type="caution">
    <text evidence="7">The sequence shown here is derived from an EMBL/GenBank/DDBJ whole genome shotgun (WGS) entry which is preliminary data.</text>
</comment>
<dbReference type="InterPro" id="IPR036318">
    <property type="entry name" value="FAD-bd_PCMH-like_sf"/>
</dbReference>
<dbReference type="Pfam" id="PF01565">
    <property type="entry name" value="FAD_binding_4"/>
    <property type="match status" value="1"/>
</dbReference>
<dbReference type="Gene3D" id="3.40.462.20">
    <property type="match status" value="1"/>
</dbReference>
<evidence type="ECO:0000256" key="1">
    <source>
        <dbReference type="ARBA" id="ARBA00001974"/>
    </source>
</evidence>
<protein>
    <submittedName>
        <fullName evidence="7">FAD-linked oxidase</fullName>
    </submittedName>
</protein>
<gene>
    <name evidence="7" type="ORF">Cch02nite_46040</name>
</gene>
<dbReference type="InterPro" id="IPR016166">
    <property type="entry name" value="FAD-bd_PCMH"/>
</dbReference>
<accession>A0A8J3NUD9</accession>
<keyword evidence="5" id="KW-0560">Oxidoreductase</keyword>
<dbReference type="Proteomes" id="UP000619293">
    <property type="component" value="Unassembled WGS sequence"/>
</dbReference>
<evidence type="ECO:0000259" key="6">
    <source>
        <dbReference type="PROSITE" id="PS51387"/>
    </source>
</evidence>
<dbReference type="InterPro" id="IPR006094">
    <property type="entry name" value="Oxid_FAD_bind_N"/>
</dbReference>
<proteinExistence type="inferred from homology"/>
<evidence type="ECO:0000313" key="8">
    <source>
        <dbReference type="Proteomes" id="UP000619293"/>
    </source>
</evidence>
<dbReference type="InterPro" id="IPR012951">
    <property type="entry name" value="BBE"/>
</dbReference>
<dbReference type="SUPFAM" id="SSF56176">
    <property type="entry name" value="FAD-binding/transporter-associated domain-like"/>
    <property type="match status" value="1"/>
</dbReference>
<dbReference type="PANTHER" id="PTHR42973:SF39">
    <property type="entry name" value="FAD-BINDING PCMH-TYPE DOMAIN-CONTAINING PROTEIN"/>
    <property type="match status" value="1"/>
</dbReference>
<dbReference type="AlphaFoldDB" id="A0A8J3NUD9"/>
<keyword evidence="8" id="KW-1185">Reference proteome</keyword>
<dbReference type="GO" id="GO:0071949">
    <property type="term" value="F:FAD binding"/>
    <property type="evidence" value="ECO:0007669"/>
    <property type="project" value="InterPro"/>
</dbReference>
<evidence type="ECO:0000256" key="3">
    <source>
        <dbReference type="ARBA" id="ARBA00022630"/>
    </source>
</evidence>
<dbReference type="EMBL" id="BONG01000029">
    <property type="protein sequence ID" value="GIF91160.1"/>
    <property type="molecule type" value="Genomic_DNA"/>
</dbReference>
<name>A0A8J3NUD9_9ACTN</name>
<dbReference type="RefSeq" id="WP_191838825.1">
    <property type="nucleotide sequence ID" value="NZ_BAAALB010000008.1"/>
</dbReference>
<comment type="cofactor">
    <cofactor evidence="1">
        <name>FAD</name>
        <dbReference type="ChEBI" id="CHEBI:57692"/>
    </cofactor>
</comment>
<reference evidence="7 8" key="1">
    <citation type="submission" date="2021-01" db="EMBL/GenBank/DDBJ databases">
        <title>Whole genome shotgun sequence of Catellatospora chokoriensis NBRC 107358.</title>
        <authorList>
            <person name="Komaki H."/>
            <person name="Tamura T."/>
        </authorList>
    </citation>
    <scope>NUCLEOTIDE SEQUENCE [LARGE SCALE GENOMIC DNA]</scope>
    <source>
        <strain evidence="7 8">NBRC 107358</strain>
    </source>
</reference>
<dbReference type="InterPro" id="IPR016169">
    <property type="entry name" value="FAD-bd_PCMH_sub2"/>
</dbReference>
<evidence type="ECO:0000256" key="4">
    <source>
        <dbReference type="ARBA" id="ARBA00022827"/>
    </source>
</evidence>
<dbReference type="Pfam" id="PF08031">
    <property type="entry name" value="BBE"/>
    <property type="match status" value="1"/>
</dbReference>